<reference evidence="2 3" key="1">
    <citation type="submission" date="2014-04" db="EMBL/GenBank/DDBJ databases">
        <authorList>
            <consortium name="DOE Joint Genome Institute"/>
            <person name="Kuo A."/>
            <person name="Girlanda M."/>
            <person name="Perotto S."/>
            <person name="Kohler A."/>
            <person name="Nagy L.G."/>
            <person name="Floudas D."/>
            <person name="Copeland A."/>
            <person name="Barry K.W."/>
            <person name="Cichocki N."/>
            <person name="Veneault-Fourrey C."/>
            <person name="LaButti K."/>
            <person name="Lindquist E.A."/>
            <person name="Lipzen A."/>
            <person name="Lundell T."/>
            <person name="Morin E."/>
            <person name="Murat C."/>
            <person name="Sun H."/>
            <person name="Tunlid A."/>
            <person name="Henrissat B."/>
            <person name="Grigoriev I.V."/>
            <person name="Hibbett D.S."/>
            <person name="Martin F."/>
            <person name="Nordberg H.P."/>
            <person name="Cantor M.N."/>
            <person name="Hua S.X."/>
        </authorList>
    </citation>
    <scope>NUCLEOTIDE SEQUENCE [LARGE SCALE GENOMIC DNA]</scope>
    <source>
        <strain evidence="2 3">MUT 4182</strain>
    </source>
</reference>
<feature type="compositionally biased region" description="Basic residues" evidence="1">
    <location>
        <begin position="337"/>
        <end position="352"/>
    </location>
</feature>
<feature type="compositionally biased region" description="Acidic residues" evidence="1">
    <location>
        <begin position="175"/>
        <end position="184"/>
    </location>
</feature>
<proteinExistence type="predicted"/>
<feature type="compositionally biased region" description="Basic residues" evidence="1">
    <location>
        <begin position="57"/>
        <end position="69"/>
    </location>
</feature>
<feature type="region of interest" description="Disordered" evidence="1">
    <location>
        <begin position="479"/>
        <end position="499"/>
    </location>
</feature>
<feature type="region of interest" description="Disordered" evidence="1">
    <location>
        <begin position="332"/>
        <end position="378"/>
    </location>
</feature>
<keyword evidence="3" id="KW-1185">Reference proteome</keyword>
<feature type="region of interest" description="Disordered" evidence="1">
    <location>
        <begin position="175"/>
        <end position="228"/>
    </location>
</feature>
<reference evidence="3" key="2">
    <citation type="submission" date="2015-01" db="EMBL/GenBank/DDBJ databases">
        <title>Evolutionary Origins and Diversification of the Mycorrhizal Mutualists.</title>
        <authorList>
            <consortium name="DOE Joint Genome Institute"/>
            <consortium name="Mycorrhizal Genomics Consortium"/>
            <person name="Kohler A."/>
            <person name="Kuo A."/>
            <person name="Nagy L.G."/>
            <person name="Floudas D."/>
            <person name="Copeland A."/>
            <person name="Barry K.W."/>
            <person name="Cichocki N."/>
            <person name="Veneault-Fourrey C."/>
            <person name="LaButti K."/>
            <person name="Lindquist E.A."/>
            <person name="Lipzen A."/>
            <person name="Lundell T."/>
            <person name="Morin E."/>
            <person name="Murat C."/>
            <person name="Riley R."/>
            <person name="Ohm R."/>
            <person name="Sun H."/>
            <person name="Tunlid A."/>
            <person name="Henrissat B."/>
            <person name="Grigoriev I.V."/>
            <person name="Hibbett D.S."/>
            <person name="Martin F."/>
        </authorList>
    </citation>
    <scope>NUCLEOTIDE SEQUENCE [LARGE SCALE GENOMIC DNA]</scope>
    <source>
        <strain evidence="3">MUT 4182</strain>
    </source>
</reference>
<evidence type="ECO:0000313" key="3">
    <source>
        <dbReference type="Proteomes" id="UP000054248"/>
    </source>
</evidence>
<dbReference type="EMBL" id="KN823303">
    <property type="protein sequence ID" value="KIO18221.1"/>
    <property type="molecule type" value="Genomic_DNA"/>
</dbReference>
<dbReference type="Proteomes" id="UP000054248">
    <property type="component" value="Unassembled WGS sequence"/>
</dbReference>
<organism evidence="2 3">
    <name type="scientific">Tulasnella calospora MUT 4182</name>
    <dbReference type="NCBI Taxonomy" id="1051891"/>
    <lineage>
        <taxon>Eukaryota</taxon>
        <taxon>Fungi</taxon>
        <taxon>Dikarya</taxon>
        <taxon>Basidiomycota</taxon>
        <taxon>Agaricomycotina</taxon>
        <taxon>Agaricomycetes</taxon>
        <taxon>Cantharellales</taxon>
        <taxon>Tulasnellaceae</taxon>
        <taxon>Tulasnella</taxon>
    </lineage>
</organism>
<sequence length="587" mass="65188">MERTPPAQDGASRKRKNAAVPPPPSDRQTRSRHSNSSSGSVLAQVSEQNMQDTPERPRKRPRPRTRAKVNKGGGLEDILEEVEGENLKEQLSPPAVLSPTKNTENVAMILLGMGQVASTPSQRRKQHSSKRSLEVPATSTDPTAYEKAVEETEVNGSSAPSTWIEKEVHALEEFDIEPSEDDSIYTEHEVSPKRLPTSSQEQVGLSRAKKSRGASEKKGPNAPGLEVHYQITPRREKASKIVKMTSDTSYHDFVQRILTELAIPARKHEGRRLGIKMPDKRVSENPLQLTEDYYEEVLQVLAENAAAIDRGKRVNRKVPTVIDLKTYETELEEKEARRAKKKKKSGKGKKKANSSDDSDAPHGSDDDAATGPKKTMTKEEATELLHNKRMCGTHHRMCRVMPDGAHIPWGVDALTIWATLICEGQATPDEIPAVLKDDARPRVQESRRASSRDPTPAPPVPIEIKMIYPPFPGSSFVPNAPGASNTAHPPSSPTVPSVSSSDPLIEDFLTSLDEKWSGKDYRNFLQYLEAFNAEAMVRITELWAKDIRSQGADFYRQAPFKMPRGTANIFFSALKDHIKTLKKVTVD</sequence>
<feature type="region of interest" description="Disordered" evidence="1">
    <location>
        <begin position="115"/>
        <end position="161"/>
    </location>
</feature>
<accession>A0A0C3Q4J1</accession>
<feature type="compositionally biased region" description="Polar residues" evidence="1">
    <location>
        <begin position="41"/>
        <end position="52"/>
    </location>
</feature>
<feature type="region of interest" description="Disordered" evidence="1">
    <location>
        <begin position="1"/>
        <end position="100"/>
    </location>
</feature>
<name>A0A0C3Q4J1_9AGAM</name>
<dbReference type="AlphaFoldDB" id="A0A0C3Q4J1"/>
<feature type="region of interest" description="Disordered" evidence="1">
    <location>
        <begin position="437"/>
        <end position="462"/>
    </location>
</feature>
<evidence type="ECO:0000256" key="1">
    <source>
        <dbReference type="SAM" id="MobiDB-lite"/>
    </source>
</evidence>
<protein>
    <submittedName>
        <fullName evidence="2">Uncharacterized protein</fullName>
    </submittedName>
</protein>
<evidence type="ECO:0000313" key="2">
    <source>
        <dbReference type="EMBL" id="KIO18221.1"/>
    </source>
</evidence>
<dbReference type="HOGENOM" id="CLU_442916_0_0_1"/>
<feature type="compositionally biased region" description="Basic and acidic residues" evidence="1">
    <location>
        <begin position="437"/>
        <end position="451"/>
    </location>
</feature>
<gene>
    <name evidence="2" type="ORF">M407DRAFT_32109</name>
</gene>